<keyword evidence="1" id="KW-0812">Transmembrane</keyword>
<feature type="transmembrane region" description="Helical" evidence="1">
    <location>
        <begin position="148"/>
        <end position="171"/>
    </location>
</feature>
<keyword evidence="1" id="KW-1133">Transmembrane helix</keyword>
<feature type="transmembrane region" description="Helical" evidence="1">
    <location>
        <begin position="79"/>
        <end position="102"/>
    </location>
</feature>
<comment type="caution">
    <text evidence="2">The sequence shown here is derived from an EMBL/GenBank/DDBJ whole genome shotgun (WGS) entry which is preliminary data.</text>
</comment>
<keyword evidence="3" id="KW-1185">Reference proteome</keyword>
<evidence type="ECO:0008006" key="4">
    <source>
        <dbReference type="Google" id="ProtNLM"/>
    </source>
</evidence>
<proteinExistence type="predicted"/>
<sequence length="211" mass="24431">MIPSKDKFIQELDSLLVPHEDKEDVLEEYEGHIHHLKEETGDVENDEWTVLIHEKIGTPEEIAAIWNQEWSVTPSRTQWLFVSANIFLFVGGSLLTILYNVFSWEWLQGFWLKLTDIPAIIIAVYIVFWILLGYEIGKEFGSKGKSLLVKTLLISLIPNLVLMNLILFHLIPHEWFDPLLNQSFILICIGFTILLLPISWAGYKWGRRASV</sequence>
<dbReference type="AlphaFoldDB" id="A0A3A1QTF0"/>
<protein>
    <recommendedName>
        <fullName evidence="4">DUF1700 domain-containing protein</fullName>
    </recommendedName>
</protein>
<feature type="transmembrane region" description="Helical" evidence="1">
    <location>
        <begin position="183"/>
        <end position="203"/>
    </location>
</feature>
<accession>A0A3A1QTF0</accession>
<dbReference type="EMBL" id="QXIR01000042">
    <property type="protein sequence ID" value="RIW28621.1"/>
    <property type="molecule type" value="Genomic_DNA"/>
</dbReference>
<dbReference type="Proteomes" id="UP000265801">
    <property type="component" value="Unassembled WGS sequence"/>
</dbReference>
<dbReference type="RefSeq" id="WP_119549348.1">
    <property type="nucleotide sequence ID" value="NZ_QXIR01000042.1"/>
</dbReference>
<name>A0A3A1QTF0_9BACI</name>
<reference evidence="2 3" key="1">
    <citation type="submission" date="2018-09" db="EMBL/GenBank/DDBJ databases">
        <title>Bacillus saliacetes sp. nov., isolated from Thai shrimp paste (Ka-pi).</title>
        <authorList>
            <person name="Daroonpunt R."/>
            <person name="Tanasupawat S."/>
            <person name="Yiamsombut S."/>
        </authorList>
    </citation>
    <scope>NUCLEOTIDE SEQUENCE [LARGE SCALE GENOMIC DNA]</scope>
    <source>
        <strain evidence="2 3">SKP7-4</strain>
    </source>
</reference>
<dbReference type="OrthoDB" id="2705958at2"/>
<evidence type="ECO:0000313" key="3">
    <source>
        <dbReference type="Proteomes" id="UP000265801"/>
    </source>
</evidence>
<gene>
    <name evidence="2" type="ORF">D3H55_21400</name>
</gene>
<organism evidence="2 3">
    <name type="scientific">Bacillus salacetis</name>
    <dbReference type="NCBI Taxonomy" id="2315464"/>
    <lineage>
        <taxon>Bacteria</taxon>
        <taxon>Bacillati</taxon>
        <taxon>Bacillota</taxon>
        <taxon>Bacilli</taxon>
        <taxon>Bacillales</taxon>
        <taxon>Bacillaceae</taxon>
        <taxon>Bacillus</taxon>
    </lineage>
</organism>
<evidence type="ECO:0000313" key="2">
    <source>
        <dbReference type="EMBL" id="RIW28621.1"/>
    </source>
</evidence>
<feature type="transmembrane region" description="Helical" evidence="1">
    <location>
        <begin position="117"/>
        <end position="136"/>
    </location>
</feature>
<evidence type="ECO:0000256" key="1">
    <source>
        <dbReference type="SAM" id="Phobius"/>
    </source>
</evidence>
<dbReference type="Pfam" id="PF22564">
    <property type="entry name" value="HAAS"/>
    <property type="match status" value="1"/>
</dbReference>
<keyword evidence="1" id="KW-0472">Membrane</keyword>